<reference evidence="1 2" key="1">
    <citation type="submission" date="2021-05" db="EMBL/GenBank/DDBJ databases">
        <title>Genome Assembly of Synthetic Allotetraploid Brassica napus Reveals Homoeologous Exchanges between Subgenomes.</title>
        <authorList>
            <person name="Davis J.T."/>
        </authorList>
    </citation>
    <scope>NUCLEOTIDE SEQUENCE [LARGE SCALE GENOMIC DNA]</scope>
    <source>
        <strain evidence="2">cv. Da-Ae</strain>
        <tissue evidence="1">Seedling</tissue>
    </source>
</reference>
<evidence type="ECO:0000313" key="1">
    <source>
        <dbReference type="EMBL" id="KAH0905938.1"/>
    </source>
</evidence>
<sequence length="60" mass="7048">MRRFKIQKRLLKAYEDAVSAFDSPEEVLAACQTHHEYNLGMTSKVCSLQQRDSRSRYEKP</sequence>
<organism evidence="1 2">
    <name type="scientific">Brassica napus</name>
    <name type="common">Rape</name>
    <dbReference type="NCBI Taxonomy" id="3708"/>
    <lineage>
        <taxon>Eukaryota</taxon>
        <taxon>Viridiplantae</taxon>
        <taxon>Streptophyta</taxon>
        <taxon>Embryophyta</taxon>
        <taxon>Tracheophyta</taxon>
        <taxon>Spermatophyta</taxon>
        <taxon>Magnoliopsida</taxon>
        <taxon>eudicotyledons</taxon>
        <taxon>Gunneridae</taxon>
        <taxon>Pentapetalae</taxon>
        <taxon>rosids</taxon>
        <taxon>malvids</taxon>
        <taxon>Brassicales</taxon>
        <taxon>Brassicaceae</taxon>
        <taxon>Brassiceae</taxon>
        <taxon>Brassica</taxon>
    </lineage>
</organism>
<dbReference type="Proteomes" id="UP000824890">
    <property type="component" value="Unassembled WGS sequence"/>
</dbReference>
<name>A0ABQ8BMA6_BRANA</name>
<accession>A0ABQ8BMA6</accession>
<dbReference type="EMBL" id="JAGKQM010000010">
    <property type="protein sequence ID" value="KAH0905938.1"/>
    <property type="molecule type" value="Genomic_DNA"/>
</dbReference>
<protein>
    <submittedName>
        <fullName evidence="1">Uncharacterized protein</fullName>
    </submittedName>
</protein>
<keyword evidence="2" id="KW-1185">Reference proteome</keyword>
<comment type="caution">
    <text evidence="1">The sequence shown here is derived from an EMBL/GenBank/DDBJ whole genome shotgun (WGS) entry which is preliminary data.</text>
</comment>
<proteinExistence type="predicted"/>
<gene>
    <name evidence="1" type="ORF">HID58_037765</name>
</gene>
<evidence type="ECO:0000313" key="2">
    <source>
        <dbReference type="Proteomes" id="UP000824890"/>
    </source>
</evidence>